<dbReference type="EMBL" id="CP003219">
    <property type="protein sequence ID" value="AEW94171.1"/>
    <property type="molecule type" value="Genomic_DNA"/>
</dbReference>
<keyword evidence="4" id="KW-1185">Reference proteome</keyword>
<feature type="region of interest" description="Disordered" evidence="1">
    <location>
        <begin position="1"/>
        <end position="26"/>
    </location>
</feature>
<dbReference type="Proteomes" id="UP000007842">
    <property type="component" value="Chromosome"/>
</dbReference>
<dbReference type="KEGG" id="scy:SCATT_18000"/>
<reference evidence="4" key="1">
    <citation type="submission" date="2011-12" db="EMBL/GenBank/DDBJ databases">
        <title>Complete genome sequence of Streptomyces cattleya strain DSM 46488.</title>
        <authorList>
            <person name="Ou H.-Y."/>
            <person name="Li P."/>
            <person name="Zhao C."/>
            <person name="O'Hagan D."/>
            <person name="Deng Z."/>
        </authorList>
    </citation>
    <scope>NUCLEOTIDE SEQUENCE [LARGE SCALE GENOMIC DNA]</scope>
    <source>
        <strain evidence="4">ATCC 35852 / DSM 46488 / JCM 4925 / NBRC 14057 / NRRL 8057</strain>
    </source>
</reference>
<gene>
    <name evidence="3" type="ordered locus">SCATT_18000</name>
</gene>
<name>G8WQB1_STREN</name>
<organism evidence="3 4">
    <name type="scientific">Streptantibioticus cattleyicolor (strain ATCC 35852 / DSM 46488 / JCM 4925 / NBRC 14057 / NRRL 8057)</name>
    <name type="common">Streptomyces cattleya</name>
    <dbReference type="NCBI Taxonomy" id="1003195"/>
    <lineage>
        <taxon>Bacteria</taxon>
        <taxon>Bacillati</taxon>
        <taxon>Actinomycetota</taxon>
        <taxon>Actinomycetes</taxon>
        <taxon>Kitasatosporales</taxon>
        <taxon>Streptomycetaceae</taxon>
        <taxon>Streptantibioticus</taxon>
    </lineage>
</organism>
<keyword evidence="2" id="KW-1133">Transmembrane helix</keyword>
<dbReference type="InterPro" id="IPR056918">
    <property type="entry name" value="8xMP"/>
</dbReference>
<feature type="transmembrane region" description="Helical" evidence="2">
    <location>
        <begin position="183"/>
        <end position="200"/>
    </location>
</feature>
<protein>
    <submittedName>
        <fullName evidence="3">Small integral membrane protein</fullName>
    </submittedName>
</protein>
<dbReference type="eggNOG" id="ENOG5032WRW">
    <property type="taxonomic scope" value="Bacteria"/>
</dbReference>
<evidence type="ECO:0000256" key="1">
    <source>
        <dbReference type="SAM" id="MobiDB-lite"/>
    </source>
</evidence>
<dbReference type="HOGENOM" id="CLU_117052_1_0_11"/>
<accession>G8WQB1</accession>
<evidence type="ECO:0000313" key="4">
    <source>
        <dbReference type="Proteomes" id="UP000007842"/>
    </source>
</evidence>
<sequence>MNTAETATRRPPAAGPGLHERTVTNYGGNANMGGISDSLWNEDIDAENFRDPAATYHAAVFEQYKLCVEMADRVSARRNLANTFFLTLHSTLLVFLSTWLSQEHHRGTPVALTLAALLVLLGMCATWWITVRSYQQLNKGKFEVIGAFEERLPARAFVAAEWRALGEGRDWRIYLPLNRVERWIPLLFAVAYLLVFAAVAL</sequence>
<dbReference type="AlphaFoldDB" id="G8WQB1"/>
<dbReference type="Pfam" id="PF24838">
    <property type="entry name" value="8xMP"/>
    <property type="match status" value="1"/>
</dbReference>
<proteinExistence type="predicted"/>
<feature type="transmembrane region" description="Helical" evidence="2">
    <location>
        <begin position="80"/>
        <end position="100"/>
    </location>
</feature>
<keyword evidence="2" id="KW-0812">Transmembrane</keyword>
<dbReference type="PATRIC" id="fig|1003195.29.peg.1808"/>
<keyword evidence="2" id="KW-0472">Membrane</keyword>
<evidence type="ECO:0000313" key="3">
    <source>
        <dbReference type="EMBL" id="AEW94171.1"/>
    </source>
</evidence>
<feature type="transmembrane region" description="Helical" evidence="2">
    <location>
        <begin position="112"/>
        <end position="131"/>
    </location>
</feature>
<evidence type="ECO:0000256" key="2">
    <source>
        <dbReference type="SAM" id="Phobius"/>
    </source>
</evidence>
<dbReference type="STRING" id="1003195.SCATT_18000"/>